<evidence type="ECO:0000313" key="3">
    <source>
        <dbReference type="EMBL" id="SFS92103.1"/>
    </source>
</evidence>
<dbReference type="SMART" id="SM00966">
    <property type="entry name" value="SpoVT_AbrB"/>
    <property type="match status" value="1"/>
</dbReference>
<protein>
    <submittedName>
        <fullName evidence="3">Looped-hinge helix DNA binding domain-containing protein, AbrB family</fullName>
    </submittedName>
</protein>
<evidence type="ECO:0000313" key="4">
    <source>
        <dbReference type="Proteomes" id="UP000199199"/>
    </source>
</evidence>
<name>A0A1I6TS71_9EURY</name>
<dbReference type="OrthoDB" id="30861at2157"/>
<feature type="domain" description="SpoVT-AbrB" evidence="2">
    <location>
        <begin position="8"/>
        <end position="53"/>
    </location>
</feature>
<evidence type="ECO:0000256" key="1">
    <source>
        <dbReference type="SAM" id="MobiDB-lite"/>
    </source>
</evidence>
<dbReference type="PANTHER" id="PTHR34860">
    <property type="entry name" value="REPRESSOR-LIKE PROTEIN SSO7C3"/>
    <property type="match status" value="1"/>
</dbReference>
<dbReference type="PROSITE" id="PS51740">
    <property type="entry name" value="SPOVT_ABRB"/>
    <property type="match status" value="1"/>
</dbReference>
<dbReference type="AlphaFoldDB" id="A0A1I6TS71"/>
<dbReference type="Pfam" id="PF04014">
    <property type="entry name" value="MazE_antitoxin"/>
    <property type="match status" value="1"/>
</dbReference>
<dbReference type="NCBIfam" id="TIGR01439">
    <property type="entry name" value="lp_hng_hel_AbrB"/>
    <property type="match status" value="1"/>
</dbReference>
<dbReference type="Gene3D" id="2.10.260.10">
    <property type="match status" value="1"/>
</dbReference>
<feature type="region of interest" description="Disordered" evidence="1">
    <location>
        <begin position="79"/>
        <end position="101"/>
    </location>
</feature>
<dbReference type="SUPFAM" id="SSF89447">
    <property type="entry name" value="AbrB/MazE/MraZ-like"/>
    <property type="match status" value="1"/>
</dbReference>
<dbReference type="InterPro" id="IPR052975">
    <property type="entry name" value="Repressor-like_regulatory"/>
</dbReference>
<reference evidence="4" key="1">
    <citation type="submission" date="2016-10" db="EMBL/GenBank/DDBJ databases">
        <authorList>
            <person name="Varghese N."/>
            <person name="Submissions S."/>
        </authorList>
    </citation>
    <scope>NUCLEOTIDE SEQUENCE [LARGE SCALE GENOMIC DNA]</scope>
    <source>
        <strain evidence="4">DSM 22427</strain>
    </source>
</reference>
<dbReference type="Proteomes" id="UP000199199">
    <property type="component" value="Unassembled WGS sequence"/>
</dbReference>
<keyword evidence="4" id="KW-1185">Reference proteome</keyword>
<sequence>MSSSTRDPEVVRVSQKGQATIPKTLREKFGIDTPGEVFIYEEDERIIVEPVPSLEELGGIHADADRERGEVIDQVRELKQEERRRENARADRLRPADSRDE</sequence>
<organism evidence="3 4">
    <name type="scientific">Halostagnicola kamekurae</name>
    <dbReference type="NCBI Taxonomy" id="619731"/>
    <lineage>
        <taxon>Archaea</taxon>
        <taxon>Methanobacteriati</taxon>
        <taxon>Methanobacteriota</taxon>
        <taxon>Stenosarchaea group</taxon>
        <taxon>Halobacteria</taxon>
        <taxon>Halobacteriales</taxon>
        <taxon>Natrialbaceae</taxon>
        <taxon>Halostagnicola</taxon>
    </lineage>
</organism>
<proteinExistence type="predicted"/>
<dbReference type="EMBL" id="FOZS01000003">
    <property type="protein sequence ID" value="SFS92103.1"/>
    <property type="molecule type" value="Genomic_DNA"/>
</dbReference>
<dbReference type="InterPro" id="IPR007159">
    <property type="entry name" value="SpoVT-AbrB_dom"/>
</dbReference>
<evidence type="ECO:0000259" key="2">
    <source>
        <dbReference type="PROSITE" id="PS51740"/>
    </source>
</evidence>
<dbReference type="GO" id="GO:0003677">
    <property type="term" value="F:DNA binding"/>
    <property type="evidence" value="ECO:0007669"/>
    <property type="project" value="InterPro"/>
</dbReference>
<dbReference type="InterPro" id="IPR037914">
    <property type="entry name" value="SpoVT-AbrB_sf"/>
</dbReference>
<dbReference type="PANTHER" id="PTHR34860:SF7">
    <property type="entry name" value="TRANSCRIPTION REGULATOR, SPOVT_ABRB FAMILY"/>
    <property type="match status" value="1"/>
</dbReference>
<accession>A0A1I6TS71</accession>
<gene>
    <name evidence="3" type="ORF">SAMN04488556_3384</name>
</gene>
<dbReference type="RefSeq" id="WP_092906189.1">
    <property type="nucleotide sequence ID" value="NZ_FOZS01000003.1"/>
</dbReference>